<proteinExistence type="predicted"/>
<keyword evidence="4 7" id="KW-1133">Transmembrane helix</keyword>
<protein>
    <submittedName>
        <fullName evidence="8">YihY family inner membrane protein</fullName>
    </submittedName>
</protein>
<reference evidence="8 9" key="2">
    <citation type="submission" date="2020-03" db="EMBL/GenBank/DDBJ databases">
        <title>Kangsaoukella pontilimi gen. nov., sp. nov., a new member of the family Rhodobacteraceae isolated from a tidal mudflat.</title>
        <authorList>
            <person name="Kim I.S."/>
        </authorList>
    </citation>
    <scope>NUCLEOTIDE SEQUENCE [LARGE SCALE GENOMIC DNA]</scope>
    <source>
        <strain evidence="8 9">GH1-50</strain>
    </source>
</reference>
<dbReference type="NCBIfam" id="TIGR00765">
    <property type="entry name" value="yihY_not_rbn"/>
    <property type="match status" value="1"/>
</dbReference>
<feature type="region of interest" description="Disordered" evidence="6">
    <location>
        <begin position="298"/>
        <end position="323"/>
    </location>
</feature>
<feature type="transmembrane region" description="Helical" evidence="7">
    <location>
        <begin position="43"/>
        <end position="72"/>
    </location>
</feature>
<dbReference type="PANTHER" id="PTHR30213">
    <property type="entry name" value="INNER MEMBRANE PROTEIN YHJD"/>
    <property type="match status" value="1"/>
</dbReference>
<evidence type="ECO:0000313" key="9">
    <source>
        <dbReference type="Proteomes" id="UP000480350"/>
    </source>
</evidence>
<keyword evidence="5 7" id="KW-0472">Membrane</keyword>
<sequence length="323" mass="35080">MSSVDPTEEEARGRDAARPSHIPWRGWQDIIRRVVKRTITSQIGLIAAGVAFYSLLAVLPAIAALMALAGLFTDPGAVVIQLQGVAALLPEEAAQILLDQANEVAGADDEGLSLTLAFGVGFAIYLLTRATTSLIHGLNIVFEEAESRSFFRFWGMIIMMTGALLFGGLLLLLLLVGLPTLLNFIPLDIETEATIRTARWGFIAVVFVAGLSMLYRWGPSRRRARWRWLTPGAVAASALWFIGSIGFAIYVANFAHYNETFGSLGGVIVLLTWLWLSAFIVLLGALFDAEIEHQTARDSTIGPDRPMGERGATKADTLGKTYD</sequence>
<comment type="caution">
    <text evidence="8">The sequence shown here is derived from an EMBL/GenBank/DDBJ whole genome shotgun (WGS) entry which is preliminary data.</text>
</comment>
<feature type="region of interest" description="Disordered" evidence="6">
    <location>
        <begin position="1"/>
        <end position="20"/>
    </location>
</feature>
<dbReference type="PIRSF" id="PIRSF035875">
    <property type="entry name" value="RNase_BN"/>
    <property type="match status" value="1"/>
</dbReference>
<feature type="compositionally biased region" description="Basic and acidic residues" evidence="6">
    <location>
        <begin position="9"/>
        <end position="18"/>
    </location>
</feature>
<keyword evidence="3 7" id="KW-0812">Transmembrane</keyword>
<dbReference type="Pfam" id="PF03631">
    <property type="entry name" value="Virul_fac_BrkB"/>
    <property type="match status" value="1"/>
</dbReference>
<evidence type="ECO:0000256" key="6">
    <source>
        <dbReference type="SAM" id="MobiDB-lite"/>
    </source>
</evidence>
<evidence type="ECO:0000256" key="1">
    <source>
        <dbReference type="ARBA" id="ARBA00004651"/>
    </source>
</evidence>
<accession>A0A7C9J1P0</accession>
<evidence type="ECO:0000256" key="2">
    <source>
        <dbReference type="ARBA" id="ARBA00022475"/>
    </source>
</evidence>
<feature type="transmembrane region" description="Helical" evidence="7">
    <location>
        <begin position="229"/>
        <end position="252"/>
    </location>
</feature>
<keyword evidence="9" id="KW-1185">Reference proteome</keyword>
<dbReference type="RefSeq" id="WP_160762870.1">
    <property type="nucleotide sequence ID" value="NZ_WUPT01000001.1"/>
</dbReference>
<keyword evidence="2" id="KW-1003">Cell membrane</keyword>
<comment type="subcellular location">
    <subcellularLocation>
        <location evidence="1">Cell membrane</location>
        <topology evidence="1">Multi-pass membrane protein</topology>
    </subcellularLocation>
</comment>
<evidence type="ECO:0000256" key="3">
    <source>
        <dbReference type="ARBA" id="ARBA00022692"/>
    </source>
</evidence>
<evidence type="ECO:0000256" key="5">
    <source>
        <dbReference type="ARBA" id="ARBA00023136"/>
    </source>
</evidence>
<organism evidence="8 9">
    <name type="scientific">Kangsaoukella pontilimi</name>
    <dbReference type="NCBI Taxonomy" id="2691042"/>
    <lineage>
        <taxon>Bacteria</taxon>
        <taxon>Pseudomonadati</taxon>
        <taxon>Pseudomonadota</taxon>
        <taxon>Alphaproteobacteria</taxon>
        <taxon>Rhodobacterales</taxon>
        <taxon>Paracoccaceae</taxon>
        <taxon>Kangsaoukella</taxon>
    </lineage>
</organism>
<evidence type="ECO:0000256" key="4">
    <source>
        <dbReference type="ARBA" id="ARBA00022989"/>
    </source>
</evidence>
<feature type="transmembrane region" description="Helical" evidence="7">
    <location>
        <begin position="198"/>
        <end position="217"/>
    </location>
</feature>
<dbReference type="Proteomes" id="UP000480350">
    <property type="component" value="Unassembled WGS sequence"/>
</dbReference>
<dbReference type="AlphaFoldDB" id="A0A7C9J1P0"/>
<dbReference type="GO" id="GO:0005886">
    <property type="term" value="C:plasma membrane"/>
    <property type="evidence" value="ECO:0007669"/>
    <property type="project" value="UniProtKB-SubCell"/>
</dbReference>
<gene>
    <name evidence="8" type="ORF">GQ651_03785</name>
</gene>
<evidence type="ECO:0000313" key="8">
    <source>
        <dbReference type="EMBL" id="MXQ06961.1"/>
    </source>
</evidence>
<feature type="transmembrane region" description="Helical" evidence="7">
    <location>
        <begin position="264"/>
        <end position="287"/>
    </location>
</feature>
<reference evidence="8 9" key="1">
    <citation type="submission" date="2019-12" db="EMBL/GenBank/DDBJ databases">
        <authorList>
            <person name="Lee S.D."/>
        </authorList>
    </citation>
    <scope>NUCLEOTIDE SEQUENCE [LARGE SCALE GENOMIC DNA]</scope>
    <source>
        <strain evidence="8 9">GH1-50</strain>
    </source>
</reference>
<name>A0A7C9J1P0_9RHOB</name>
<dbReference type="InterPro" id="IPR017039">
    <property type="entry name" value="Virul_fac_BrkB"/>
</dbReference>
<evidence type="ECO:0000256" key="7">
    <source>
        <dbReference type="SAM" id="Phobius"/>
    </source>
</evidence>
<dbReference type="PANTHER" id="PTHR30213:SF0">
    <property type="entry name" value="UPF0761 MEMBRANE PROTEIN YIHY"/>
    <property type="match status" value="1"/>
</dbReference>
<feature type="transmembrane region" description="Helical" evidence="7">
    <location>
        <begin position="116"/>
        <end position="141"/>
    </location>
</feature>
<feature type="transmembrane region" description="Helical" evidence="7">
    <location>
        <begin position="153"/>
        <end position="178"/>
    </location>
</feature>
<dbReference type="EMBL" id="WUPT01000001">
    <property type="protein sequence ID" value="MXQ06961.1"/>
    <property type="molecule type" value="Genomic_DNA"/>
</dbReference>